<dbReference type="OrthoDB" id="517356at2"/>
<comment type="similarity">
    <text evidence="8">Belongs to the P-Pant transferase superfamily. AcpS family.</text>
</comment>
<keyword evidence="2 8" id="KW-0808">Transferase</keyword>
<keyword evidence="7 8" id="KW-0275">Fatty acid biosynthesis</keyword>
<evidence type="ECO:0000313" key="10">
    <source>
        <dbReference type="EMBL" id="PKU22090.1"/>
    </source>
</evidence>
<keyword evidence="8" id="KW-0963">Cytoplasm</keyword>
<keyword evidence="11" id="KW-1185">Reference proteome</keyword>
<evidence type="ECO:0000256" key="3">
    <source>
        <dbReference type="ARBA" id="ARBA00022723"/>
    </source>
</evidence>
<evidence type="ECO:0000313" key="11">
    <source>
        <dbReference type="Proteomes" id="UP000233293"/>
    </source>
</evidence>
<comment type="function">
    <text evidence="8">Transfers the 4'-phosphopantetheine moiety from coenzyme A to a Ser of acyl-carrier-protein.</text>
</comment>
<dbReference type="NCBIfam" id="TIGR00556">
    <property type="entry name" value="pantethn_trn"/>
    <property type="match status" value="1"/>
</dbReference>
<keyword evidence="5 8" id="KW-0460">Magnesium</keyword>
<dbReference type="GO" id="GO:0008897">
    <property type="term" value="F:holo-[acyl-carrier-protein] synthase activity"/>
    <property type="evidence" value="ECO:0007669"/>
    <property type="project" value="UniProtKB-UniRule"/>
</dbReference>
<dbReference type="GO" id="GO:0000287">
    <property type="term" value="F:magnesium ion binding"/>
    <property type="evidence" value="ECO:0007669"/>
    <property type="project" value="UniProtKB-UniRule"/>
</dbReference>
<keyword evidence="3 8" id="KW-0479">Metal-binding</keyword>
<evidence type="ECO:0000256" key="7">
    <source>
        <dbReference type="ARBA" id="ARBA00023160"/>
    </source>
</evidence>
<dbReference type="Gene3D" id="3.90.470.20">
    <property type="entry name" value="4'-phosphopantetheinyl transferase domain"/>
    <property type="match status" value="1"/>
</dbReference>
<keyword evidence="1 8" id="KW-0444">Lipid biosynthesis</keyword>
<reference evidence="11" key="1">
    <citation type="submission" date="2017-12" db="EMBL/GenBank/DDBJ databases">
        <title>Draft genome sequence of Telmatospirillum siberiense 26-4b1T, an acidotolerant peatland alphaproteobacterium potentially involved in sulfur cycling.</title>
        <authorList>
            <person name="Hausmann B."/>
            <person name="Pjevac P."/>
            <person name="Schreck K."/>
            <person name="Herbold C.W."/>
            <person name="Daims H."/>
            <person name="Wagner M."/>
            <person name="Pester M."/>
            <person name="Loy A."/>
        </authorList>
    </citation>
    <scope>NUCLEOTIDE SEQUENCE [LARGE SCALE GENOMIC DNA]</scope>
    <source>
        <strain evidence="11">26-4b1</strain>
    </source>
</reference>
<proteinExistence type="inferred from homology"/>
<evidence type="ECO:0000256" key="2">
    <source>
        <dbReference type="ARBA" id="ARBA00022679"/>
    </source>
</evidence>
<dbReference type="EC" id="2.7.8.7" evidence="8"/>
<keyword evidence="6 8" id="KW-0443">Lipid metabolism</keyword>
<dbReference type="AlphaFoldDB" id="A0A2N3PNX4"/>
<comment type="caution">
    <text evidence="10">The sequence shown here is derived from an EMBL/GenBank/DDBJ whole genome shotgun (WGS) entry which is preliminary data.</text>
</comment>
<evidence type="ECO:0000256" key="8">
    <source>
        <dbReference type="HAMAP-Rule" id="MF_00101"/>
    </source>
</evidence>
<feature type="binding site" evidence="8">
    <location>
        <position position="58"/>
    </location>
    <ligand>
        <name>Mg(2+)</name>
        <dbReference type="ChEBI" id="CHEBI:18420"/>
    </ligand>
</feature>
<evidence type="ECO:0000256" key="1">
    <source>
        <dbReference type="ARBA" id="ARBA00022516"/>
    </source>
</evidence>
<dbReference type="InterPro" id="IPR037143">
    <property type="entry name" value="4-PPantetheinyl_Trfase_dom_sf"/>
</dbReference>
<evidence type="ECO:0000256" key="5">
    <source>
        <dbReference type="ARBA" id="ARBA00022842"/>
    </source>
</evidence>
<evidence type="ECO:0000256" key="6">
    <source>
        <dbReference type="ARBA" id="ARBA00023098"/>
    </source>
</evidence>
<feature type="binding site" evidence="8">
    <location>
        <position position="8"/>
    </location>
    <ligand>
        <name>Mg(2+)</name>
        <dbReference type="ChEBI" id="CHEBI:18420"/>
    </ligand>
</feature>
<comment type="cofactor">
    <cofactor evidence="8">
        <name>Mg(2+)</name>
        <dbReference type="ChEBI" id="CHEBI:18420"/>
    </cofactor>
</comment>
<sequence>MNGRIGVDLVPIDRVKRMINGSAISALYAMLTEKEVSECRRAGGLDEFSIAGRLAIKEAVFKLFHCRDGVLPWSDIHVSSTEGGVPAVQLSGRAAALAKGANLTSDIAVSLSHDGDYAIAVAVSLVDQ</sequence>
<evidence type="ECO:0000256" key="4">
    <source>
        <dbReference type="ARBA" id="ARBA00022832"/>
    </source>
</evidence>
<dbReference type="EMBL" id="PIUM01000038">
    <property type="protein sequence ID" value="PKU22090.1"/>
    <property type="molecule type" value="Genomic_DNA"/>
</dbReference>
<dbReference type="Pfam" id="PF01648">
    <property type="entry name" value="ACPS"/>
    <property type="match status" value="1"/>
</dbReference>
<accession>A0A2N3PNX4</accession>
<gene>
    <name evidence="8" type="primary">acpS</name>
    <name evidence="10" type="ORF">CWS72_23540</name>
</gene>
<comment type="subcellular location">
    <subcellularLocation>
        <location evidence="8">Cytoplasm</location>
    </subcellularLocation>
</comment>
<dbReference type="GO" id="GO:0005737">
    <property type="term" value="C:cytoplasm"/>
    <property type="evidence" value="ECO:0007669"/>
    <property type="project" value="UniProtKB-SubCell"/>
</dbReference>
<protein>
    <recommendedName>
        <fullName evidence="8">Holo-[acyl-carrier-protein] synthase</fullName>
        <shortName evidence="8">Holo-ACP synthase</shortName>
        <ecNumber evidence="8">2.7.8.7</ecNumber>
    </recommendedName>
    <alternativeName>
        <fullName evidence="8">4'-phosphopantetheinyl transferase AcpS</fullName>
    </alternativeName>
</protein>
<dbReference type="RefSeq" id="WP_101253094.1">
    <property type="nucleotide sequence ID" value="NZ_PIUM01000038.1"/>
</dbReference>
<dbReference type="InterPro" id="IPR008278">
    <property type="entry name" value="4-PPantetheinyl_Trfase_dom"/>
</dbReference>
<comment type="catalytic activity">
    <reaction evidence="8">
        <text>apo-[ACP] + CoA = holo-[ACP] + adenosine 3',5'-bisphosphate + H(+)</text>
        <dbReference type="Rhea" id="RHEA:12068"/>
        <dbReference type="Rhea" id="RHEA-COMP:9685"/>
        <dbReference type="Rhea" id="RHEA-COMP:9690"/>
        <dbReference type="ChEBI" id="CHEBI:15378"/>
        <dbReference type="ChEBI" id="CHEBI:29999"/>
        <dbReference type="ChEBI" id="CHEBI:57287"/>
        <dbReference type="ChEBI" id="CHEBI:58343"/>
        <dbReference type="ChEBI" id="CHEBI:64479"/>
        <dbReference type="EC" id="2.7.8.7"/>
    </reaction>
</comment>
<dbReference type="InterPro" id="IPR002582">
    <property type="entry name" value="ACPS"/>
</dbReference>
<dbReference type="GO" id="GO:0006633">
    <property type="term" value="P:fatty acid biosynthetic process"/>
    <property type="evidence" value="ECO:0007669"/>
    <property type="project" value="UniProtKB-UniRule"/>
</dbReference>
<feature type="domain" description="4'-phosphopantetheinyl transferase" evidence="9">
    <location>
        <begin position="4"/>
        <end position="122"/>
    </location>
</feature>
<keyword evidence="10" id="KW-0238">DNA-binding</keyword>
<dbReference type="Proteomes" id="UP000233293">
    <property type="component" value="Unassembled WGS sequence"/>
</dbReference>
<dbReference type="HAMAP" id="MF_00101">
    <property type="entry name" value="AcpS"/>
    <property type="match status" value="1"/>
</dbReference>
<dbReference type="GO" id="GO:0003677">
    <property type="term" value="F:DNA binding"/>
    <property type="evidence" value="ECO:0007669"/>
    <property type="project" value="UniProtKB-KW"/>
</dbReference>
<organism evidence="10 11">
    <name type="scientific">Telmatospirillum siberiense</name>
    <dbReference type="NCBI Taxonomy" id="382514"/>
    <lineage>
        <taxon>Bacteria</taxon>
        <taxon>Pseudomonadati</taxon>
        <taxon>Pseudomonadota</taxon>
        <taxon>Alphaproteobacteria</taxon>
        <taxon>Rhodospirillales</taxon>
        <taxon>Rhodospirillaceae</taxon>
        <taxon>Telmatospirillum</taxon>
    </lineage>
</organism>
<keyword evidence="4 8" id="KW-0276">Fatty acid metabolism</keyword>
<dbReference type="SUPFAM" id="SSF56214">
    <property type="entry name" value="4'-phosphopantetheinyl transferase"/>
    <property type="match status" value="1"/>
</dbReference>
<name>A0A2N3PNX4_9PROT</name>
<evidence type="ECO:0000259" key="9">
    <source>
        <dbReference type="Pfam" id="PF01648"/>
    </source>
</evidence>
<dbReference type="InterPro" id="IPR004568">
    <property type="entry name" value="Ppantetheine-prot_Trfase_dom"/>
</dbReference>